<dbReference type="OrthoDB" id="7065932at2"/>
<proteinExistence type="predicted"/>
<dbReference type="Proteomes" id="UP000321303">
    <property type="component" value="Unassembled WGS sequence"/>
</dbReference>
<comment type="caution">
    <text evidence="1">The sequence shown here is derived from an EMBL/GenBank/DDBJ whole genome shotgun (WGS) entry which is preliminary data.</text>
</comment>
<reference evidence="1 2" key="1">
    <citation type="submission" date="2019-07" db="EMBL/GenBank/DDBJ databases">
        <title>Whole genome shotgun sequence of Halomonas variabilis NBRC 102410.</title>
        <authorList>
            <person name="Hosoyama A."/>
            <person name="Uohara A."/>
            <person name="Ohji S."/>
            <person name="Ichikawa N."/>
        </authorList>
    </citation>
    <scope>NUCLEOTIDE SEQUENCE [LARGE SCALE GENOMIC DNA]</scope>
    <source>
        <strain evidence="1 2">NBRC 102410</strain>
    </source>
</reference>
<keyword evidence="2" id="KW-1185">Reference proteome</keyword>
<accession>A0A511UU65</accession>
<evidence type="ECO:0000313" key="1">
    <source>
        <dbReference type="EMBL" id="GEN29063.1"/>
    </source>
</evidence>
<dbReference type="AlphaFoldDB" id="A0A511UU65"/>
<name>A0A511UU65_9GAMM</name>
<dbReference type="EMBL" id="BJXV01000016">
    <property type="protein sequence ID" value="GEN29063.1"/>
    <property type="molecule type" value="Genomic_DNA"/>
</dbReference>
<evidence type="ECO:0000313" key="2">
    <source>
        <dbReference type="Proteomes" id="UP000321303"/>
    </source>
</evidence>
<organism evidence="1 2">
    <name type="scientific">Halovibrio variabilis</name>
    <dbReference type="NCBI Taxonomy" id="31910"/>
    <lineage>
        <taxon>Bacteria</taxon>
        <taxon>Pseudomonadati</taxon>
        <taxon>Pseudomonadota</taxon>
        <taxon>Gammaproteobacteria</taxon>
        <taxon>Oceanospirillales</taxon>
        <taxon>Halomonadaceae</taxon>
        <taxon>Halovibrio</taxon>
    </lineage>
</organism>
<gene>
    <name evidence="1" type="ORF">HVA01_27090</name>
</gene>
<sequence length="75" mass="8388">MTIDELIPSIVPLSHGEKIRLLQVVLQQLAQEESASAEPTRPATDGFEPQRFFGVAHQSRQQVDGYLASLREGWN</sequence>
<dbReference type="RefSeq" id="WP_146875984.1">
    <property type="nucleotide sequence ID" value="NZ_BJXV01000016.1"/>
</dbReference>
<protein>
    <submittedName>
        <fullName evidence="1">Uncharacterized protein</fullName>
    </submittedName>
</protein>